<protein>
    <submittedName>
        <fullName evidence="1">Uncharacterized protein</fullName>
    </submittedName>
</protein>
<dbReference type="EMBL" id="JAUKPO010000001">
    <property type="protein sequence ID" value="MDO1444615.1"/>
    <property type="molecule type" value="Genomic_DNA"/>
</dbReference>
<proteinExistence type="predicted"/>
<accession>A0ABT8QXP0</accession>
<keyword evidence="2" id="KW-1185">Reference proteome</keyword>
<gene>
    <name evidence="1" type="ORF">Q0590_00050</name>
</gene>
<evidence type="ECO:0000313" key="1">
    <source>
        <dbReference type="EMBL" id="MDO1444615.1"/>
    </source>
</evidence>
<reference evidence="1" key="1">
    <citation type="submission" date="2023-07" db="EMBL/GenBank/DDBJ databases">
        <title>The genome sequence of Rhodocytophaga aerolata KACC 12507.</title>
        <authorList>
            <person name="Zhang X."/>
        </authorList>
    </citation>
    <scope>NUCLEOTIDE SEQUENCE</scope>
    <source>
        <strain evidence="1">KACC 12507</strain>
    </source>
</reference>
<comment type="caution">
    <text evidence="1">The sequence shown here is derived from an EMBL/GenBank/DDBJ whole genome shotgun (WGS) entry which is preliminary data.</text>
</comment>
<sequence>MIDYWIVKVLSTSTAGLIAAISEARISIEAESSENDEIILSASPNPFIEVVKLQFTLTKHESVILKAYND</sequence>
<name>A0ABT8QXP0_9BACT</name>
<dbReference type="Proteomes" id="UP001168528">
    <property type="component" value="Unassembled WGS sequence"/>
</dbReference>
<dbReference type="RefSeq" id="WP_302035421.1">
    <property type="nucleotide sequence ID" value="NZ_JAUKPO010000001.1"/>
</dbReference>
<evidence type="ECO:0000313" key="2">
    <source>
        <dbReference type="Proteomes" id="UP001168528"/>
    </source>
</evidence>
<organism evidence="1 2">
    <name type="scientific">Rhodocytophaga aerolata</name>
    <dbReference type="NCBI Taxonomy" id="455078"/>
    <lineage>
        <taxon>Bacteria</taxon>
        <taxon>Pseudomonadati</taxon>
        <taxon>Bacteroidota</taxon>
        <taxon>Cytophagia</taxon>
        <taxon>Cytophagales</taxon>
        <taxon>Rhodocytophagaceae</taxon>
        <taxon>Rhodocytophaga</taxon>
    </lineage>
</organism>